<evidence type="ECO:0000313" key="4">
    <source>
        <dbReference type="EMBL" id="KAK7427758.1"/>
    </source>
</evidence>
<dbReference type="Gene3D" id="2.60.120.1560">
    <property type="match status" value="1"/>
</dbReference>
<comment type="caution">
    <text evidence="4">The sequence shown here is derived from an EMBL/GenBank/DDBJ whole genome shotgun (WGS) entry which is preliminary data.</text>
</comment>
<dbReference type="Pfam" id="PF10528">
    <property type="entry name" value="GLEYA"/>
    <property type="match status" value="1"/>
</dbReference>
<feature type="signal peptide" evidence="2">
    <location>
        <begin position="1"/>
        <end position="17"/>
    </location>
</feature>
<feature type="chain" id="PRO_5045951374" description="PA14 domain-containing protein" evidence="2">
    <location>
        <begin position="18"/>
        <end position="331"/>
    </location>
</feature>
<feature type="region of interest" description="Disordered" evidence="1">
    <location>
        <begin position="76"/>
        <end position="111"/>
    </location>
</feature>
<keyword evidence="5" id="KW-1185">Reference proteome</keyword>
<evidence type="ECO:0000259" key="3">
    <source>
        <dbReference type="PROSITE" id="PS51820"/>
    </source>
</evidence>
<dbReference type="InterPro" id="IPR018871">
    <property type="entry name" value="GLEYA_adhesin_domain"/>
</dbReference>
<feature type="domain" description="PA14" evidence="3">
    <location>
        <begin position="158"/>
        <end position="322"/>
    </location>
</feature>
<organism evidence="4 5">
    <name type="scientific">Neonectria magnoliae</name>
    <dbReference type="NCBI Taxonomy" id="2732573"/>
    <lineage>
        <taxon>Eukaryota</taxon>
        <taxon>Fungi</taxon>
        <taxon>Dikarya</taxon>
        <taxon>Ascomycota</taxon>
        <taxon>Pezizomycotina</taxon>
        <taxon>Sordariomycetes</taxon>
        <taxon>Hypocreomycetidae</taxon>
        <taxon>Hypocreales</taxon>
        <taxon>Nectriaceae</taxon>
        <taxon>Neonectria</taxon>
    </lineage>
</organism>
<reference evidence="4 5" key="1">
    <citation type="journal article" date="2025" name="Microbiol. Resour. Announc.">
        <title>Draft genome sequences for Neonectria magnoliae and Neonectria punicea, canker pathogens of Liriodendron tulipifera and Acer saccharum in West Virginia.</title>
        <authorList>
            <person name="Petronek H.M."/>
            <person name="Kasson M.T."/>
            <person name="Metheny A.M."/>
            <person name="Stauder C.M."/>
            <person name="Lovett B."/>
            <person name="Lynch S.C."/>
            <person name="Garnas J.R."/>
            <person name="Kasson L.R."/>
            <person name="Stajich J.E."/>
        </authorList>
    </citation>
    <scope>NUCLEOTIDE SEQUENCE [LARGE SCALE GENOMIC DNA]</scope>
    <source>
        <strain evidence="4 5">NRRL 64651</strain>
    </source>
</reference>
<dbReference type="EMBL" id="JAZAVK010000049">
    <property type="protein sequence ID" value="KAK7427758.1"/>
    <property type="molecule type" value="Genomic_DNA"/>
</dbReference>
<sequence length="331" mass="34790">MLKNLIVLGSLLSLAQAGPCKPASVSTSDSITVATTTTTAALDTTSTAVVDTTTTEAIETTTTEAVETTTTAAVTTTSAAETTSTVDETTTSAPTTTSSAATTTSSVPSEPTACAIDPQCPASGWNVDYYANVFEEGYGNDEMTVDASYYLTEGLSPLDSSVTDTTYFAQDYMSDLSGYPQTFPNRKYPGKAYYVGYRRTLNGGITVDANSFTLVYQGYYQAPSTGTYELCIQADNANTLYFGEGNAFNCGTGEPSVDAPALVLAATGYHFNNPVRCGSVSLIKGRNYPVRNVMGNKNAVSMFEFTIKAPGETAKHSFPGKAFPVSCGLSK</sequence>
<dbReference type="PROSITE" id="PS51820">
    <property type="entry name" value="PA14"/>
    <property type="match status" value="1"/>
</dbReference>
<gene>
    <name evidence="4" type="ORF">QQZ08_005696</name>
</gene>
<accession>A0ABR1I4C5</accession>
<protein>
    <recommendedName>
        <fullName evidence="3">PA14 domain-containing protein</fullName>
    </recommendedName>
</protein>
<proteinExistence type="predicted"/>
<dbReference type="Proteomes" id="UP001498421">
    <property type="component" value="Unassembled WGS sequence"/>
</dbReference>
<evidence type="ECO:0000256" key="1">
    <source>
        <dbReference type="SAM" id="MobiDB-lite"/>
    </source>
</evidence>
<dbReference type="InterPro" id="IPR037524">
    <property type="entry name" value="PA14/GLEYA"/>
</dbReference>
<name>A0ABR1I4C5_9HYPO</name>
<keyword evidence="2" id="KW-0732">Signal</keyword>
<evidence type="ECO:0000256" key="2">
    <source>
        <dbReference type="SAM" id="SignalP"/>
    </source>
</evidence>
<evidence type="ECO:0000313" key="5">
    <source>
        <dbReference type="Proteomes" id="UP001498421"/>
    </source>
</evidence>
<dbReference type="SUPFAM" id="SSF56988">
    <property type="entry name" value="Anthrax protective antigen"/>
    <property type="match status" value="1"/>
</dbReference>